<dbReference type="Proteomes" id="UP000218263">
    <property type="component" value="Chromosome"/>
</dbReference>
<proteinExistence type="predicted"/>
<dbReference type="EMBL" id="AP017313">
    <property type="protein sequence ID" value="BAU52354.1"/>
    <property type="molecule type" value="Genomic_DNA"/>
</dbReference>
<evidence type="ECO:0000313" key="1">
    <source>
        <dbReference type="EMBL" id="BAU52354.1"/>
    </source>
</evidence>
<name>A0A125T239_9SPHI</name>
<dbReference type="KEGG" id="mgot:MgSA37_00509"/>
<reference evidence="1 2" key="1">
    <citation type="submission" date="2015-12" db="EMBL/GenBank/DDBJ databases">
        <title>Genome sequence of Mucilaginibacter gotjawali.</title>
        <authorList>
            <person name="Lee J.S."/>
            <person name="Lee K.C."/>
            <person name="Kim K.K."/>
            <person name="Lee B.W."/>
        </authorList>
    </citation>
    <scope>NUCLEOTIDE SEQUENCE [LARGE SCALE GENOMIC DNA]</scope>
    <source>
        <strain evidence="1 2">SA3-7</strain>
    </source>
</reference>
<dbReference type="AlphaFoldDB" id="A0A125T239"/>
<dbReference type="OrthoDB" id="9889282at2"/>
<organism evidence="1 2">
    <name type="scientific">Mucilaginibacter gotjawali</name>
    <dbReference type="NCBI Taxonomy" id="1550579"/>
    <lineage>
        <taxon>Bacteria</taxon>
        <taxon>Pseudomonadati</taxon>
        <taxon>Bacteroidota</taxon>
        <taxon>Sphingobacteriia</taxon>
        <taxon>Sphingobacteriales</taxon>
        <taxon>Sphingobacteriaceae</taxon>
        <taxon>Mucilaginibacter</taxon>
    </lineage>
</organism>
<protein>
    <submittedName>
        <fullName evidence="1">Uncharacterized protein</fullName>
    </submittedName>
</protein>
<accession>A0A125T239</accession>
<keyword evidence="2" id="KW-1185">Reference proteome</keyword>
<evidence type="ECO:0000313" key="2">
    <source>
        <dbReference type="Proteomes" id="UP000218263"/>
    </source>
</evidence>
<dbReference type="RefSeq" id="WP_096349690.1">
    <property type="nucleotide sequence ID" value="NZ_AP017313.1"/>
</dbReference>
<gene>
    <name evidence="1" type="ORF">MgSA37_00509</name>
</gene>
<sequence>MVAFKYLSIIIIGFYVFAQLFSIVPQLKGPQTITVYKENNLDTTAYIKGYKTADTKVEVFDVKVTPNSFWDRLLLTHQDENIMVDILKAACGMAFAWYFFKLKYDNVFSKRSLNLFWLALSLCVMIFLALSIGQDHTSDFYCALFLAKGGDELTKYDFQRQLIRNTTQHDLWIYMWVPMIILNFYKAFKLHHEGKSEEEMFW</sequence>